<comment type="similarity">
    <text evidence="1">Belongs to the LacAB/RpiB family.</text>
</comment>
<feature type="binding site" evidence="4">
    <location>
        <position position="136"/>
    </location>
    <ligand>
        <name>D-ribulose 5-phosphate</name>
        <dbReference type="ChEBI" id="CHEBI:58121"/>
    </ligand>
</feature>
<feature type="active site" description="Proton acceptor" evidence="3">
    <location>
        <position position="65"/>
    </location>
</feature>
<dbReference type="InterPro" id="IPR003500">
    <property type="entry name" value="RpiB_LacA_LacB"/>
</dbReference>
<dbReference type="InterPro" id="IPR036569">
    <property type="entry name" value="RpiB_LacA_LacB_sf"/>
</dbReference>
<gene>
    <name evidence="5" type="primary">rpiB</name>
    <name evidence="5" type="ORF">C7B45_15845</name>
</gene>
<evidence type="ECO:0000256" key="4">
    <source>
        <dbReference type="PIRSR" id="PIRSR005384-2"/>
    </source>
</evidence>
<feature type="binding site" evidence="4">
    <location>
        <begin position="8"/>
        <end position="9"/>
    </location>
    <ligand>
        <name>D-ribulose 5-phosphate</name>
        <dbReference type="ChEBI" id="CHEBI:58121"/>
    </ligand>
</feature>
<name>A0A2T2WDB8_9FIRM</name>
<dbReference type="EMBL" id="PXYV01000075">
    <property type="protein sequence ID" value="PSR20228.1"/>
    <property type="molecule type" value="Genomic_DNA"/>
</dbReference>
<dbReference type="Gene3D" id="3.40.1400.10">
    <property type="entry name" value="Sugar-phosphate isomerase, RpiB/LacA/LacB"/>
    <property type="match status" value="1"/>
</dbReference>
<dbReference type="Pfam" id="PF02502">
    <property type="entry name" value="LacAB_rpiB"/>
    <property type="match status" value="1"/>
</dbReference>
<dbReference type="NCBIfam" id="TIGR01120">
    <property type="entry name" value="rpiB"/>
    <property type="match status" value="1"/>
</dbReference>
<dbReference type="NCBIfam" id="TIGR00689">
    <property type="entry name" value="rpiB_lacA_lacB"/>
    <property type="match status" value="1"/>
</dbReference>
<feature type="binding site" evidence="4">
    <location>
        <begin position="66"/>
        <end position="70"/>
    </location>
    <ligand>
        <name>D-ribulose 5-phosphate</name>
        <dbReference type="ChEBI" id="CHEBI:58121"/>
    </ligand>
</feature>
<dbReference type="GO" id="GO:0005975">
    <property type="term" value="P:carbohydrate metabolic process"/>
    <property type="evidence" value="ECO:0007669"/>
    <property type="project" value="InterPro"/>
</dbReference>
<reference evidence="5 6" key="1">
    <citation type="journal article" date="2014" name="BMC Genomics">
        <title>Comparison of environmental and isolate Sulfobacillus genomes reveals diverse carbon, sulfur, nitrogen, and hydrogen metabolisms.</title>
        <authorList>
            <person name="Justice N.B."/>
            <person name="Norman A."/>
            <person name="Brown C.T."/>
            <person name="Singh A."/>
            <person name="Thomas B.C."/>
            <person name="Banfield J.F."/>
        </authorList>
    </citation>
    <scope>NUCLEOTIDE SEQUENCE [LARGE SCALE GENOMIC DNA]</scope>
    <source>
        <strain evidence="5">AMDSBA3</strain>
    </source>
</reference>
<dbReference type="PANTHER" id="PTHR43732:SF1">
    <property type="entry name" value="RIBOSE 5-PHOSPHATE ISOMERASE"/>
    <property type="match status" value="1"/>
</dbReference>
<organism evidence="5 6">
    <name type="scientific">Sulfobacillus acidophilus</name>
    <dbReference type="NCBI Taxonomy" id="53633"/>
    <lineage>
        <taxon>Bacteria</taxon>
        <taxon>Bacillati</taxon>
        <taxon>Bacillota</taxon>
        <taxon>Clostridia</taxon>
        <taxon>Eubacteriales</taxon>
        <taxon>Clostridiales Family XVII. Incertae Sedis</taxon>
        <taxon>Sulfobacillus</taxon>
    </lineage>
</organism>
<dbReference type="PANTHER" id="PTHR43732">
    <property type="entry name" value="RIBOSE 5-PHOSPHATE ISOMERASE-RELATED"/>
    <property type="match status" value="1"/>
</dbReference>
<comment type="caution">
    <text evidence="5">The sequence shown here is derived from an EMBL/GenBank/DDBJ whole genome shotgun (WGS) entry which is preliminary data.</text>
</comment>
<evidence type="ECO:0000256" key="1">
    <source>
        <dbReference type="ARBA" id="ARBA00008754"/>
    </source>
</evidence>
<evidence type="ECO:0000256" key="2">
    <source>
        <dbReference type="ARBA" id="ARBA00023235"/>
    </source>
</evidence>
<proteinExistence type="inferred from homology"/>
<sequence>MNIAIASDHMGLELKNYLQDTLTQLGHSIVNCGTDSIDRCHYPVFAERAAKLVTSGACDRAVLICGTGIGMSIAAAKVPGIRAVVGYDVYSAQMARKHNDTNVLCLGARTMGIDSAVAVLKTWLTTPYEGGRHDIRLRMITDLESGKSVQAD</sequence>
<dbReference type="AlphaFoldDB" id="A0A2T2WDB8"/>
<accession>A0A2T2WDB8</accession>
<evidence type="ECO:0000256" key="3">
    <source>
        <dbReference type="PIRSR" id="PIRSR005384-1"/>
    </source>
</evidence>
<dbReference type="SUPFAM" id="SSF89623">
    <property type="entry name" value="Ribose/Galactose isomerase RpiB/AlsB"/>
    <property type="match status" value="1"/>
</dbReference>
<feature type="binding site" evidence="4">
    <location>
        <position position="109"/>
    </location>
    <ligand>
        <name>D-ribulose 5-phosphate</name>
        <dbReference type="ChEBI" id="CHEBI:58121"/>
    </ligand>
</feature>
<dbReference type="InterPro" id="IPR004785">
    <property type="entry name" value="RpiB"/>
</dbReference>
<dbReference type="GO" id="GO:0016861">
    <property type="term" value="F:intramolecular oxidoreductase activity, interconverting aldoses and ketoses"/>
    <property type="evidence" value="ECO:0007669"/>
    <property type="project" value="UniProtKB-ARBA"/>
</dbReference>
<protein>
    <submittedName>
        <fullName evidence="5">Ribose 5-phosphate isomerase B</fullName>
    </submittedName>
</protein>
<dbReference type="Proteomes" id="UP000241848">
    <property type="component" value="Unassembled WGS sequence"/>
</dbReference>
<dbReference type="InterPro" id="IPR051812">
    <property type="entry name" value="SPI_LacAB/RpiB"/>
</dbReference>
<dbReference type="PIRSF" id="PIRSF005384">
    <property type="entry name" value="RpiB_LacA_B"/>
    <property type="match status" value="1"/>
</dbReference>
<feature type="active site" description="Proton donor" evidence="3">
    <location>
        <position position="98"/>
    </location>
</feature>
<evidence type="ECO:0000313" key="6">
    <source>
        <dbReference type="Proteomes" id="UP000241848"/>
    </source>
</evidence>
<keyword evidence="2 5" id="KW-0413">Isomerase</keyword>
<feature type="binding site" evidence="4">
    <location>
        <position position="132"/>
    </location>
    <ligand>
        <name>D-ribulose 5-phosphate</name>
        <dbReference type="ChEBI" id="CHEBI:58121"/>
    </ligand>
</feature>
<feature type="binding site" evidence="4">
    <location>
        <position position="99"/>
    </location>
    <ligand>
        <name>D-ribulose 5-phosphate</name>
        <dbReference type="ChEBI" id="CHEBI:58121"/>
    </ligand>
</feature>
<dbReference type="NCBIfam" id="NF004051">
    <property type="entry name" value="PRK05571.1"/>
    <property type="match status" value="1"/>
</dbReference>
<evidence type="ECO:0000313" key="5">
    <source>
        <dbReference type="EMBL" id="PSR20228.1"/>
    </source>
</evidence>